<protein>
    <submittedName>
        <fullName evidence="1">Uncharacterized protein</fullName>
    </submittedName>
</protein>
<dbReference type="AlphaFoldDB" id="A0A0A8YY45"/>
<evidence type="ECO:0000313" key="1">
    <source>
        <dbReference type="EMBL" id="JAD30348.1"/>
    </source>
</evidence>
<accession>A0A0A8YY45</accession>
<reference evidence="1" key="2">
    <citation type="journal article" date="2015" name="Data Brief">
        <title>Shoot transcriptome of the giant reed, Arundo donax.</title>
        <authorList>
            <person name="Barrero R.A."/>
            <person name="Guerrero F.D."/>
            <person name="Moolhuijzen P."/>
            <person name="Goolsby J.A."/>
            <person name="Tidwell J."/>
            <person name="Bellgard S.E."/>
            <person name="Bellgard M.I."/>
        </authorList>
    </citation>
    <scope>NUCLEOTIDE SEQUENCE</scope>
    <source>
        <tissue evidence="1">Shoot tissue taken approximately 20 cm above the soil surface</tissue>
    </source>
</reference>
<reference evidence="1" key="1">
    <citation type="submission" date="2014-09" db="EMBL/GenBank/DDBJ databases">
        <authorList>
            <person name="Magalhaes I.L.F."/>
            <person name="Oliveira U."/>
            <person name="Santos F.R."/>
            <person name="Vidigal T.H.D.A."/>
            <person name="Brescovit A.D."/>
            <person name="Santos A.J."/>
        </authorList>
    </citation>
    <scope>NUCLEOTIDE SEQUENCE</scope>
    <source>
        <tissue evidence="1">Shoot tissue taken approximately 20 cm above the soil surface</tissue>
    </source>
</reference>
<organism evidence="1">
    <name type="scientific">Arundo donax</name>
    <name type="common">Giant reed</name>
    <name type="synonym">Donax arundinaceus</name>
    <dbReference type="NCBI Taxonomy" id="35708"/>
    <lineage>
        <taxon>Eukaryota</taxon>
        <taxon>Viridiplantae</taxon>
        <taxon>Streptophyta</taxon>
        <taxon>Embryophyta</taxon>
        <taxon>Tracheophyta</taxon>
        <taxon>Spermatophyta</taxon>
        <taxon>Magnoliopsida</taxon>
        <taxon>Liliopsida</taxon>
        <taxon>Poales</taxon>
        <taxon>Poaceae</taxon>
        <taxon>PACMAD clade</taxon>
        <taxon>Arundinoideae</taxon>
        <taxon>Arundineae</taxon>
        <taxon>Arundo</taxon>
    </lineage>
</organism>
<dbReference type="EMBL" id="GBRH01267547">
    <property type="protein sequence ID" value="JAD30348.1"/>
    <property type="molecule type" value="Transcribed_RNA"/>
</dbReference>
<sequence length="69" mass="7974">MVHTIQFLIWQHQNIQLGSILIPAPASTVKFVSATHQCNEVKKQRKEQGKINYTREKILSLMAVHTLYN</sequence>
<name>A0A0A8YY45_ARUDO</name>
<proteinExistence type="predicted"/>